<dbReference type="RefSeq" id="WP_381808818.1">
    <property type="nucleotide sequence ID" value="NZ_JBHYTS010000053.1"/>
</dbReference>
<evidence type="ECO:0000313" key="1">
    <source>
        <dbReference type="EMBL" id="MFE1754139.1"/>
    </source>
</evidence>
<keyword evidence="2" id="KW-1185">Reference proteome</keyword>
<reference evidence="1 2" key="1">
    <citation type="submission" date="2024-09" db="EMBL/GenBank/DDBJ databases">
        <title>The Natural Products Discovery Center: Release of the First 8490 Sequenced Strains for Exploring Actinobacteria Biosynthetic Diversity.</title>
        <authorList>
            <person name="Kalkreuter E."/>
            <person name="Kautsar S.A."/>
            <person name="Yang D."/>
            <person name="Bader C.D."/>
            <person name="Teijaro C.N."/>
            <person name="Fluegel L."/>
            <person name="Davis C.M."/>
            <person name="Simpson J.R."/>
            <person name="Lauterbach L."/>
            <person name="Steele A.D."/>
            <person name="Gui C."/>
            <person name="Meng S."/>
            <person name="Li G."/>
            <person name="Viehrig K."/>
            <person name="Ye F."/>
            <person name="Su P."/>
            <person name="Kiefer A.F."/>
            <person name="Nichols A."/>
            <person name="Cepeda A.J."/>
            <person name="Yan W."/>
            <person name="Fan B."/>
            <person name="Jiang Y."/>
            <person name="Adhikari A."/>
            <person name="Zheng C.-J."/>
            <person name="Schuster L."/>
            <person name="Cowan T.M."/>
            <person name="Smanski M.J."/>
            <person name="Chevrette M.G."/>
            <person name="De Carvalho L.P.S."/>
            <person name="Shen B."/>
        </authorList>
    </citation>
    <scope>NUCLEOTIDE SEQUENCE [LARGE SCALE GENOMIC DNA]</scope>
    <source>
        <strain evidence="1 2">NPDC059500</strain>
    </source>
</reference>
<dbReference type="Proteomes" id="UP001599756">
    <property type="component" value="Unassembled WGS sequence"/>
</dbReference>
<sequence length="323" mass="34804">MRADTLAGQIVAVLSRRAPVYQPLPEESAGLAALLAGCRPRRRTRGAQLRYGGRLTLQWRRPSKAVLRALVGPSRLPATLLPAVVSAAHAWCALPAADRLAARPYLLRVAAALAPSTGMRMLGSRIDVFVPPAVEAYEALTSGFSDSLHSAFAGALGDVWRRDPTRFEAFSFQDDERDGRGDASLDVGVRLRGDYDRLEGEVLRDLARGLAPALSSLSRPLAADTAHDLAEVLCDSLMSGLTRDLETASGLLEAAASDFRGVDLSEAALEDMSLAFLRWDRATTWPSLAWAERMHHVSAEDPPGSGVFVVLPDWDSVGQGVRR</sequence>
<evidence type="ECO:0000313" key="2">
    <source>
        <dbReference type="Proteomes" id="UP001599756"/>
    </source>
</evidence>
<accession>A0ABW6HBY8</accession>
<comment type="caution">
    <text evidence="1">The sequence shown here is derived from an EMBL/GenBank/DDBJ whole genome shotgun (WGS) entry which is preliminary data.</text>
</comment>
<name>A0ABW6HBY8_9ACTN</name>
<proteinExistence type="predicted"/>
<dbReference type="EMBL" id="JBHYTS010000053">
    <property type="protein sequence ID" value="MFE1754139.1"/>
    <property type="molecule type" value="Genomic_DNA"/>
</dbReference>
<protein>
    <submittedName>
        <fullName evidence="1">Uncharacterized protein</fullName>
    </submittedName>
</protein>
<gene>
    <name evidence="1" type="ORF">ACFW88_26960</name>
</gene>
<organism evidence="1 2">
    <name type="scientific">Streptomyces anandii</name>
    <dbReference type="NCBI Taxonomy" id="285454"/>
    <lineage>
        <taxon>Bacteria</taxon>
        <taxon>Bacillati</taxon>
        <taxon>Actinomycetota</taxon>
        <taxon>Actinomycetes</taxon>
        <taxon>Kitasatosporales</taxon>
        <taxon>Streptomycetaceae</taxon>
        <taxon>Streptomyces</taxon>
    </lineage>
</organism>